<organism evidence="7 8">
    <name type="scientific">Zhengella mangrovi</name>
    <dbReference type="NCBI Taxonomy" id="1982044"/>
    <lineage>
        <taxon>Bacteria</taxon>
        <taxon>Pseudomonadati</taxon>
        <taxon>Pseudomonadota</taxon>
        <taxon>Alphaproteobacteria</taxon>
        <taxon>Hyphomicrobiales</taxon>
        <taxon>Notoacmeibacteraceae</taxon>
        <taxon>Zhengella</taxon>
    </lineage>
</organism>
<dbReference type="GO" id="GO:0003677">
    <property type="term" value="F:DNA binding"/>
    <property type="evidence" value="ECO:0007669"/>
    <property type="project" value="UniProtKB-KW"/>
</dbReference>
<dbReference type="PANTHER" id="PTHR24567">
    <property type="entry name" value="CRP FAMILY TRANSCRIPTIONAL REGULATORY PROTEIN"/>
    <property type="match status" value="1"/>
</dbReference>
<feature type="domain" description="HTH crp-type" evidence="6">
    <location>
        <begin position="148"/>
        <end position="221"/>
    </location>
</feature>
<dbReference type="GO" id="GO:0003700">
    <property type="term" value="F:DNA-binding transcription factor activity"/>
    <property type="evidence" value="ECO:0007669"/>
    <property type="project" value="TreeGrafter"/>
</dbReference>
<gene>
    <name evidence="7" type="ORF">CSC94_08450</name>
</gene>
<dbReference type="InterPro" id="IPR018490">
    <property type="entry name" value="cNMP-bd_dom_sf"/>
</dbReference>
<dbReference type="AlphaFoldDB" id="A0A2G1QQT1"/>
<dbReference type="Pfam" id="PF13545">
    <property type="entry name" value="HTH_Crp_2"/>
    <property type="match status" value="1"/>
</dbReference>
<dbReference type="SUPFAM" id="SSF51206">
    <property type="entry name" value="cAMP-binding domain-like"/>
    <property type="match status" value="1"/>
</dbReference>
<accession>A0A2G1QQT1</accession>
<dbReference type="InterPro" id="IPR000595">
    <property type="entry name" value="cNMP-bd_dom"/>
</dbReference>
<keyword evidence="1" id="KW-0805">Transcription regulation</keyword>
<dbReference type="CDD" id="cd00092">
    <property type="entry name" value="HTH_CRP"/>
    <property type="match status" value="1"/>
</dbReference>
<dbReference type="InterPro" id="IPR036390">
    <property type="entry name" value="WH_DNA-bd_sf"/>
</dbReference>
<keyword evidence="2" id="KW-0238">DNA-binding</keyword>
<protein>
    <submittedName>
        <fullName evidence="7">Crp/Fnr family transcriptional regulator</fullName>
    </submittedName>
</protein>
<evidence type="ECO:0000313" key="8">
    <source>
        <dbReference type="Proteomes" id="UP000221168"/>
    </source>
</evidence>
<dbReference type="PANTHER" id="PTHR24567:SF28">
    <property type="entry name" value="LISTERIOLYSIN REGULATORY PROTEIN"/>
    <property type="match status" value="1"/>
</dbReference>
<keyword evidence="3" id="KW-0804">Transcription</keyword>
<dbReference type="SMART" id="SM00100">
    <property type="entry name" value="cNMP"/>
    <property type="match status" value="1"/>
</dbReference>
<comment type="caution">
    <text evidence="7">The sequence shown here is derived from an EMBL/GenBank/DDBJ whole genome shotgun (WGS) entry which is preliminary data.</text>
</comment>
<keyword evidence="4" id="KW-0535">Nitrogen fixation</keyword>
<dbReference type="Gene3D" id="1.10.10.10">
    <property type="entry name" value="Winged helix-like DNA-binding domain superfamily/Winged helix DNA-binding domain"/>
    <property type="match status" value="1"/>
</dbReference>
<dbReference type="InterPro" id="IPR036388">
    <property type="entry name" value="WH-like_DNA-bd_sf"/>
</dbReference>
<evidence type="ECO:0000256" key="2">
    <source>
        <dbReference type="ARBA" id="ARBA00023125"/>
    </source>
</evidence>
<dbReference type="RefSeq" id="WP_099305988.1">
    <property type="nucleotide sequence ID" value="NZ_PDVP01000003.1"/>
</dbReference>
<dbReference type="PRINTS" id="PR00034">
    <property type="entry name" value="HTHCRP"/>
</dbReference>
<evidence type="ECO:0000256" key="3">
    <source>
        <dbReference type="ARBA" id="ARBA00023163"/>
    </source>
</evidence>
<evidence type="ECO:0000256" key="4">
    <source>
        <dbReference type="ARBA" id="ARBA00023231"/>
    </source>
</evidence>
<evidence type="ECO:0000256" key="1">
    <source>
        <dbReference type="ARBA" id="ARBA00023015"/>
    </source>
</evidence>
<dbReference type="SMART" id="SM00419">
    <property type="entry name" value="HTH_CRP"/>
    <property type="match status" value="1"/>
</dbReference>
<keyword evidence="8" id="KW-1185">Reference proteome</keyword>
<dbReference type="FunFam" id="1.10.10.10:FF:000028">
    <property type="entry name" value="Fumarate/nitrate reduction transcriptional regulator Fnr"/>
    <property type="match status" value="1"/>
</dbReference>
<dbReference type="GO" id="GO:0005829">
    <property type="term" value="C:cytosol"/>
    <property type="evidence" value="ECO:0007669"/>
    <property type="project" value="TreeGrafter"/>
</dbReference>
<dbReference type="EMBL" id="PDVP01000003">
    <property type="protein sequence ID" value="PHP67820.1"/>
    <property type="molecule type" value="Genomic_DNA"/>
</dbReference>
<dbReference type="InterPro" id="IPR050397">
    <property type="entry name" value="Env_Response_Regulators"/>
</dbReference>
<dbReference type="OrthoDB" id="3525895at2"/>
<dbReference type="Proteomes" id="UP000221168">
    <property type="component" value="Unassembled WGS sequence"/>
</dbReference>
<dbReference type="PROSITE" id="PS51063">
    <property type="entry name" value="HTH_CRP_2"/>
    <property type="match status" value="1"/>
</dbReference>
<dbReference type="CDD" id="cd00038">
    <property type="entry name" value="CAP_ED"/>
    <property type="match status" value="1"/>
</dbReference>
<dbReference type="InterPro" id="IPR012318">
    <property type="entry name" value="HTH_CRP"/>
</dbReference>
<dbReference type="Gene3D" id="2.60.120.10">
    <property type="entry name" value="Jelly Rolls"/>
    <property type="match status" value="1"/>
</dbReference>
<evidence type="ECO:0000259" key="5">
    <source>
        <dbReference type="PROSITE" id="PS50042"/>
    </source>
</evidence>
<evidence type="ECO:0000259" key="6">
    <source>
        <dbReference type="PROSITE" id="PS51063"/>
    </source>
</evidence>
<dbReference type="InterPro" id="IPR014710">
    <property type="entry name" value="RmlC-like_jellyroll"/>
</dbReference>
<sequence>MAKLNRSLIADVEIFNGLQDEDLDTVLEPASALRVAKDAAVFEQGGAAERFFLLLDGALRVVQTTREGQQVIARYIAAGSLVGIAPAIGRDTYPASAVAAVDCVLLSWPMSAWPDLTARFPVFAANAYRTVGQRLQETQDRVIELSLAQVEQRVANAVLRLVRQTGRKTEDGIEIDFPVSRQDIADMTGTTLHTVSRLLSAWESQGMVRSGRKRISVTDPHRLMLVSQGAKDA</sequence>
<evidence type="ECO:0000313" key="7">
    <source>
        <dbReference type="EMBL" id="PHP67820.1"/>
    </source>
</evidence>
<dbReference type="Pfam" id="PF00027">
    <property type="entry name" value="cNMP_binding"/>
    <property type="match status" value="1"/>
</dbReference>
<name>A0A2G1QQT1_9HYPH</name>
<dbReference type="PROSITE" id="PS50042">
    <property type="entry name" value="CNMP_BINDING_3"/>
    <property type="match status" value="1"/>
</dbReference>
<dbReference type="SUPFAM" id="SSF46785">
    <property type="entry name" value="Winged helix' DNA-binding domain"/>
    <property type="match status" value="1"/>
</dbReference>
<feature type="domain" description="Cyclic nucleotide-binding" evidence="5">
    <location>
        <begin position="14"/>
        <end position="107"/>
    </location>
</feature>
<reference evidence="7 8" key="1">
    <citation type="submission" date="2017-10" db="EMBL/GenBank/DDBJ databases">
        <title>Sedimentibacterium mangrovi gen. nov., sp. nov., a novel member of family Phyllobacteriacea isolated from mangrove sediment.</title>
        <authorList>
            <person name="Liao H."/>
            <person name="Tian Y."/>
        </authorList>
    </citation>
    <scope>NUCLEOTIDE SEQUENCE [LARGE SCALE GENOMIC DNA]</scope>
    <source>
        <strain evidence="7 8">X9-2-2</strain>
    </source>
</reference>
<proteinExistence type="predicted"/>